<dbReference type="SUPFAM" id="SSF53271">
    <property type="entry name" value="PRTase-like"/>
    <property type="match status" value="1"/>
</dbReference>
<dbReference type="PANTHER" id="PTHR10285">
    <property type="entry name" value="URIDINE KINASE"/>
    <property type="match status" value="1"/>
</dbReference>
<evidence type="ECO:0000313" key="9">
    <source>
        <dbReference type="Proteomes" id="UP000672032"/>
    </source>
</evidence>
<proteinExistence type="predicted"/>
<evidence type="ECO:0000256" key="4">
    <source>
        <dbReference type="ARBA" id="ARBA00022741"/>
    </source>
</evidence>
<dbReference type="CDD" id="cd02023">
    <property type="entry name" value="UMPK"/>
    <property type="match status" value="1"/>
</dbReference>
<dbReference type="EC" id="2.7.1.48" evidence="2"/>
<evidence type="ECO:0000259" key="6">
    <source>
        <dbReference type="Pfam" id="PF00485"/>
    </source>
</evidence>
<evidence type="ECO:0000256" key="5">
    <source>
        <dbReference type="ARBA" id="ARBA00022777"/>
    </source>
</evidence>
<accession>A0A8A3PGR1</accession>
<keyword evidence="3" id="KW-0808">Transferase</keyword>
<evidence type="ECO:0000256" key="2">
    <source>
        <dbReference type="ARBA" id="ARBA00012137"/>
    </source>
</evidence>
<keyword evidence="5" id="KW-0418">Kinase</keyword>
<organism evidence="8 9">
    <name type="scientific">Monilinia vaccinii-corymbosi</name>
    <dbReference type="NCBI Taxonomy" id="61207"/>
    <lineage>
        <taxon>Eukaryota</taxon>
        <taxon>Fungi</taxon>
        <taxon>Dikarya</taxon>
        <taxon>Ascomycota</taxon>
        <taxon>Pezizomycotina</taxon>
        <taxon>Leotiomycetes</taxon>
        <taxon>Helotiales</taxon>
        <taxon>Sclerotiniaceae</taxon>
        <taxon>Monilinia</taxon>
    </lineage>
</organism>
<dbReference type="InterPro" id="IPR027417">
    <property type="entry name" value="P-loop_NTPase"/>
</dbReference>
<comment type="pathway">
    <text evidence="1">Pyrimidine metabolism; UMP biosynthesis via salvage pathway; UMP from uridine: step 1/1.</text>
</comment>
<dbReference type="UniPathway" id="UPA00574">
    <property type="reaction ID" value="UER00637"/>
</dbReference>
<evidence type="ECO:0000313" key="8">
    <source>
        <dbReference type="EMBL" id="QSZ34225.1"/>
    </source>
</evidence>
<dbReference type="InterPro" id="IPR000836">
    <property type="entry name" value="PRTase_dom"/>
</dbReference>
<dbReference type="GO" id="GO:0004849">
    <property type="term" value="F:uridine kinase activity"/>
    <property type="evidence" value="ECO:0007669"/>
    <property type="project" value="UniProtKB-EC"/>
</dbReference>
<dbReference type="EMBL" id="CP063408">
    <property type="protein sequence ID" value="QSZ34225.1"/>
    <property type="molecule type" value="Genomic_DNA"/>
</dbReference>
<dbReference type="GO" id="GO:0005524">
    <property type="term" value="F:ATP binding"/>
    <property type="evidence" value="ECO:0007669"/>
    <property type="project" value="InterPro"/>
</dbReference>
<keyword evidence="4" id="KW-0547">Nucleotide-binding</keyword>
<evidence type="ECO:0000256" key="1">
    <source>
        <dbReference type="ARBA" id="ARBA00004690"/>
    </source>
</evidence>
<dbReference type="FunFam" id="3.40.50.2020:FF:000106">
    <property type="entry name" value="Uridine kinase, putative (AFU_orthologue AFUA_2G05430)"/>
    <property type="match status" value="1"/>
</dbReference>
<gene>
    <name evidence="8" type="ORF">DSL72_005815</name>
</gene>
<dbReference type="Proteomes" id="UP000672032">
    <property type="component" value="Chromosome 4"/>
</dbReference>
<dbReference type="AlphaFoldDB" id="A0A8A3PGR1"/>
<dbReference type="Pfam" id="PF00485">
    <property type="entry name" value="PRK"/>
    <property type="match status" value="2"/>
</dbReference>
<keyword evidence="9" id="KW-1185">Reference proteome</keyword>
<name>A0A8A3PGR1_9HELO</name>
<dbReference type="CDD" id="cd06223">
    <property type="entry name" value="PRTases_typeI"/>
    <property type="match status" value="1"/>
</dbReference>
<dbReference type="InterPro" id="IPR000764">
    <property type="entry name" value="Uridine_kinase-like"/>
</dbReference>
<reference evidence="8" key="1">
    <citation type="submission" date="2020-10" db="EMBL/GenBank/DDBJ databases">
        <title>Genome Sequence of Monilinia vaccinii-corymbosi Sheds Light on Mummy Berry Disease Infection of Blueberry and Mating Type.</title>
        <authorList>
            <person name="Yow A.G."/>
            <person name="Zhang Y."/>
            <person name="Bansal K."/>
            <person name="Eacker S.M."/>
            <person name="Sullivan S."/>
            <person name="Liachko I."/>
            <person name="Cubeta M.A."/>
            <person name="Rollins J.A."/>
            <person name="Ashrafi H."/>
        </authorList>
    </citation>
    <scope>NUCLEOTIDE SEQUENCE</scope>
    <source>
        <strain evidence="8">RL-1</strain>
    </source>
</reference>
<dbReference type="GO" id="GO:0044206">
    <property type="term" value="P:UMP salvage"/>
    <property type="evidence" value="ECO:0007669"/>
    <property type="project" value="UniProtKB-UniPathway"/>
</dbReference>
<dbReference type="Gene3D" id="3.40.50.2020">
    <property type="match status" value="1"/>
</dbReference>
<dbReference type="Pfam" id="PF14681">
    <property type="entry name" value="UPRTase"/>
    <property type="match status" value="1"/>
</dbReference>
<dbReference type="InterPro" id="IPR006083">
    <property type="entry name" value="PRK/URK"/>
</dbReference>
<feature type="domain" description="Phosphoribulokinase/uridine kinase" evidence="6">
    <location>
        <begin position="163"/>
        <end position="227"/>
    </location>
</feature>
<dbReference type="SUPFAM" id="SSF52540">
    <property type="entry name" value="P-loop containing nucleoside triphosphate hydrolases"/>
    <property type="match status" value="1"/>
</dbReference>
<dbReference type="FunFam" id="3.40.50.300:FF:004553">
    <property type="entry name" value="Uridine kinase, putative (AFU_orthologue AFUA_2G05430)"/>
    <property type="match status" value="1"/>
</dbReference>
<sequence length="467" mass="52239">MTASVNDQAHYSPPWAGVSIIGIAGSSGSGKSTLSHAIISQMNLPWVCILSMDSFYKSLDAEGSRKAFLNEYDFDSPDAIDFDLLVEILRDLKAGKRAEIPIYSFSKHAREKETTSIYSPHVLILEGIFALYDPRVLELLDMKVWLLLGFGGTAEYMVTDFPQVFCRADGDTCLSRRILRDVAERGRDIEGVIKQWFGFVKPNFQRYVEPQEEIADIIVPRGVENRVAINMVVQYIQRTLKEKSIAHIMALKKLGLGVEDEPLSKSVLLLDQTPQFKGMNTIIQDVGTPAEEFVFYFDRIATLLVEHAMNNIFFTEKTVETPLGNKYQGLVATGEVSAVVVLRAGGALETGLKRVIPDCKTGRLLIQSNIRTGEPELHFLKLPDNINKHDSVLLLDPQMSSGGAALMSVQILVDHGVPQEKIVFVTYTAGKMGLNRLTKVFPEVRVVVCTIIQDFEERWIEKRYFGC</sequence>
<dbReference type="InterPro" id="IPR029057">
    <property type="entry name" value="PRTase-like"/>
</dbReference>
<dbReference type="Gene3D" id="3.40.50.300">
    <property type="entry name" value="P-loop containing nucleotide triphosphate hydrolases"/>
    <property type="match status" value="1"/>
</dbReference>
<evidence type="ECO:0000256" key="3">
    <source>
        <dbReference type="ARBA" id="ARBA00022679"/>
    </source>
</evidence>
<dbReference type="PRINTS" id="PR00988">
    <property type="entry name" value="URIDINKINASE"/>
</dbReference>
<feature type="domain" description="Phosphoribulokinase/uridine kinase" evidence="6">
    <location>
        <begin position="20"/>
        <end position="146"/>
    </location>
</feature>
<feature type="domain" description="Phosphoribosyltransferase" evidence="7">
    <location>
        <begin position="272"/>
        <end position="453"/>
    </location>
</feature>
<evidence type="ECO:0000259" key="7">
    <source>
        <dbReference type="Pfam" id="PF14681"/>
    </source>
</evidence>
<protein>
    <recommendedName>
        <fullName evidence="2">uridine/cytidine kinase</fullName>
        <ecNumber evidence="2">2.7.1.48</ecNumber>
    </recommendedName>
</protein>
<dbReference type="OrthoDB" id="738517at2759"/>